<dbReference type="EMBL" id="CADCWG010000146">
    <property type="protein sequence ID" value="CAA9555334.1"/>
    <property type="molecule type" value="Genomic_DNA"/>
</dbReference>
<reference evidence="2" key="1">
    <citation type="submission" date="2020-02" db="EMBL/GenBank/DDBJ databases">
        <authorList>
            <person name="Meier V. D."/>
        </authorList>
    </citation>
    <scope>NUCLEOTIDE SEQUENCE</scope>
    <source>
        <strain evidence="2">AVDCRST_MAG49</strain>
    </source>
</reference>
<feature type="compositionally biased region" description="Basic and acidic residues" evidence="1">
    <location>
        <begin position="148"/>
        <end position="157"/>
    </location>
</feature>
<feature type="compositionally biased region" description="Gly residues" evidence="1">
    <location>
        <begin position="46"/>
        <end position="61"/>
    </location>
</feature>
<name>A0A6J4UR20_9BACT</name>
<feature type="non-terminal residue" evidence="2">
    <location>
        <position position="1"/>
    </location>
</feature>
<feature type="non-terminal residue" evidence="2">
    <location>
        <position position="220"/>
    </location>
</feature>
<evidence type="ECO:0000313" key="2">
    <source>
        <dbReference type="EMBL" id="CAA9555334.1"/>
    </source>
</evidence>
<sequence>GRHRSVTRPPPDGRPGEARGRRQRPPCAPRCRRRGGGPPGWPSQGAAGGGAGHRDGSGVGRAVGPDHRELLSVARRALRRHPRPDHPSLSDGDEASAPGPPARRRPTARGRRAGEAAQRGLRHALAAGTPASVRSLDPSPGGPGPDHGALRERDGWRVGHRRPLHGSPPGTDRGRAARAAPLRSERPGQPGGRLRRDHRLLRRGAPALLPRPLPDRRRLL</sequence>
<dbReference type="AlphaFoldDB" id="A0A6J4UR20"/>
<feature type="region of interest" description="Disordered" evidence="1">
    <location>
        <begin position="1"/>
        <end position="220"/>
    </location>
</feature>
<proteinExistence type="predicted"/>
<evidence type="ECO:0000256" key="1">
    <source>
        <dbReference type="SAM" id="MobiDB-lite"/>
    </source>
</evidence>
<feature type="compositionally biased region" description="Basic residues" evidence="1">
    <location>
        <begin position="102"/>
        <end position="111"/>
    </location>
</feature>
<organism evidence="2">
    <name type="scientific">uncultured Thermomicrobiales bacterium</name>
    <dbReference type="NCBI Taxonomy" id="1645740"/>
    <lineage>
        <taxon>Bacteria</taxon>
        <taxon>Pseudomonadati</taxon>
        <taxon>Thermomicrobiota</taxon>
        <taxon>Thermomicrobia</taxon>
        <taxon>Thermomicrobiales</taxon>
        <taxon>environmental samples</taxon>
    </lineage>
</organism>
<accession>A0A6J4UR20</accession>
<gene>
    <name evidence="2" type="ORF">AVDCRST_MAG49-2865</name>
</gene>
<protein>
    <submittedName>
        <fullName evidence="2">Uncharacterized protein</fullName>
    </submittedName>
</protein>
<feature type="compositionally biased region" description="Basic residues" evidence="1">
    <location>
        <begin position="193"/>
        <end position="202"/>
    </location>
</feature>